<dbReference type="InterPro" id="IPR014044">
    <property type="entry name" value="CAP_dom"/>
</dbReference>
<dbReference type="Proteomes" id="UP000054558">
    <property type="component" value="Unassembled WGS sequence"/>
</dbReference>
<dbReference type="SUPFAM" id="SSF55797">
    <property type="entry name" value="PR-1-like"/>
    <property type="match status" value="1"/>
</dbReference>
<dbReference type="PANTHER" id="PTHR10334">
    <property type="entry name" value="CYSTEINE-RICH SECRETORY PROTEIN-RELATED"/>
    <property type="match status" value="1"/>
</dbReference>
<organism evidence="2 3">
    <name type="scientific">Klebsormidium nitens</name>
    <name type="common">Green alga</name>
    <name type="synonym">Ulothrix nitens</name>
    <dbReference type="NCBI Taxonomy" id="105231"/>
    <lineage>
        <taxon>Eukaryota</taxon>
        <taxon>Viridiplantae</taxon>
        <taxon>Streptophyta</taxon>
        <taxon>Klebsormidiophyceae</taxon>
        <taxon>Klebsormidiales</taxon>
        <taxon>Klebsormidiaceae</taxon>
        <taxon>Klebsormidium</taxon>
    </lineage>
</organism>
<keyword evidence="3" id="KW-1185">Reference proteome</keyword>
<dbReference type="OMA" id="NERAADC"/>
<dbReference type="InterPro" id="IPR035940">
    <property type="entry name" value="CAP_sf"/>
</dbReference>
<dbReference type="OrthoDB" id="539780at2759"/>
<feature type="domain" description="SCP" evidence="1">
    <location>
        <begin position="3"/>
        <end position="119"/>
    </location>
</feature>
<accession>A0A1Y1IRA7</accession>
<dbReference type="EMBL" id="DF237687">
    <property type="protein sequence ID" value="GAQ91167.1"/>
    <property type="molecule type" value="Genomic_DNA"/>
</dbReference>
<sequence>MSLNQAQVLARINDIRRRHGAPALVWDDALARCAQDWANRKQFVHSTDRQYGENLAKVWSFEPDMRTAIDWWAKEMDLYDYERPGFNNKTGHGTQIVWKNTRKIGADDGVLDKALNNPPDPAAHCIIELTVDAHHTGHSGKSPELAVPQTFHCISRRVDVAAGLANKGT</sequence>
<dbReference type="STRING" id="105231.A0A1Y1IRA7"/>
<dbReference type="Pfam" id="PF00188">
    <property type="entry name" value="CAP"/>
    <property type="match status" value="1"/>
</dbReference>
<dbReference type="Gene3D" id="3.40.33.10">
    <property type="entry name" value="CAP"/>
    <property type="match status" value="1"/>
</dbReference>
<reference evidence="2 3" key="1">
    <citation type="journal article" date="2014" name="Nat. Commun.">
        <title>Klebsormidium flaccidum genome reveals primary factors for plant terrestrial adaptation.</title>
        <authorList>
            <person name="Hori K."/>
            <person name="Maruyama F."/>
            <person name="Fujisawa T."/>
            <person name="Togashi T."/>
            <person name="Yamamoto N."/>
            <person name="Seo M."/>
            <person name="Sato S."/>
            <person name="Yamada T."/>
            <person name="Mori H."/>
            <person name="Tajima N."/>
            <person name="Moriyama T."/>
            <person name="Ikeuchi M."/>
            <person name="Watanabe M."/>
            <person name="Wada H."/>
            <person name="Kobayashi K."/>
            <person name="Saito M."/>
            <person name="Masuda T."/>
            <person name="Sasaki-Sekimoto Y."/>
            <person name="Mashiguchi K."/>
            <person name="Awai K."/>
            <person name="Shimojima M."/>
            <person name="Masuda S."/>
            <person name="Iwai M."/>
            <person name="Nobusawa T."/>
            <person name="Narise T."/>
            <person name="Kondo S."/>
            <person name="Saito H."/>
            <person name="Sato R."/>
            <person name="Murakawa M."/>
            <person name="Ihara Y."/>
            <person name="Oshima-Yamada Y."/>
            <person name="Ohtaka K."/>
            <person name="Satoh M."/>
            <person name="Sonobe K."/>
            <person name="Ishii M."/>
            <person name="Ohtani R."/>
            <person name="Kanamori-Sato M."/>
            <person name="Honoki R."/>
            <person name="Miyazaki D."/>
            <person name="Mochizuki H."/>
            <person name="Umetsu J."/>
            <person name="Higashi K."/>
            <person name="Shibata D."/>
            <person name="Kamiya Y."/>
            <person name="Sato N."/>
            <person name="Nakamura Y."/>
            <person name="Tabata S."/>
            <person name="Ida S."/>
            <person name="Kurokawa K."/>
            <person name="Ohta H."/>
        </authorList>
    </citation>
    <scope>NUCLEOTIDE SEQUENCE [LARGE SCALE GENOMIC DNA]</scope>
    <source>
        <strain evidence="2 3">NIES-2285</strain>
    </source>
</reference>
<dbReference type="InterPro" id="IPR034113">
    <property type="entry name" value="SCP_GAPR1-like"/>
</dbReference>
<proteinExistence type="predicted"/>
<name>A0A1Y1IRA7_KLENI</name>
<protein>
    <recommendedName>
        <fullName evidence="1">SCP domain-containing protein</fullName>
    </recommendedName>
</protein>
<dbReference type="SMART" id="SM00198">
    <property type="entry name" value="SCP"/>
    <property type="match status" value="1"/>
</dbReference>
<evidence type="ECO:0000313" key="2">
    <source>
        <dbReference type="EMBL" id="GAQ91167.1"/>
    </source>
</evidence>
<dbReference type="PRINTS" id="PR00837">
    <property type="entry name" value="V5TPXLIKE"/>
</dbReference>
<evidence type="ECO:0000313" key="3">
    <source>
        <dbReference type="Proteomes" id="UP000054558"/>
    </source>
</evidence>
<dbReference type="AlphaFoldDB" id="A0A1Y1IRA7"/>
<gene>
    <name evidence="2" type="ORF">KFL_007380020</name>
</gene>
<dbReference type="CDD" id="cd05382">
    <property type="entry name" value="CAP_GAPR1-like"/>
    <property type="match status" value="1"/>
</dbReference>
<evidence type="ECO:0000259" key="1">
    <source>
        <dbReference type="SMART" id="SM00198"/>
    </source>
</evidence>
<dbReference type="InterPro" id="IPR001283">
    <property type="entry name" value="CRISP-related"/>
</dbReference>